<comment type="caution">
    <text evidence="2">The sequence shown here is derived from an EMBL/GenBank/DDBJ whole genome shotgun (WGS) entry which is preliminary data.</text>
</comment>
<evidence type="ECO:0000313" key="2">
    <source>
        <dbReference type="EMBL" id="MBD2563806.1"/>
    </source>
</evidence>
<gene>
    <name evidence="2" type="ORF">H6G95_24980</name>
</gene>
<protein>
    <submittedName>
        <fullName evidence="2">Uncharacterized protein</fullName>
    </submittedName>
</protein>
<accession>A0ABR8F1L4</accession>
<evidence type="ECO:0000256" key="1">
    <source>
        <dbReference type="SAM" id="Phobius"/>
    </source>
</evidence>
<feature type="transmembrane region" description="Helical" evidence="1">
    <location>
        <begin position="12"/>
        <end position="32"/>
    </location>
</feature>
<keyword evidence="1" id="KW-0812">Transmembrane</keyword>
<sequence length="150" mass="17536">MAVYYRQRIITLWTVFLLGTLFHTQLNLIPLFHGLPVVESQPATTINDISGIMWLMLGFFALPMIAMIATAFTDSKRYRIIHFGLTVFYSIMNLLHVILDLFVQPLLWYQIALMVFLFFVGLLLNITAFQWMRLQNRANQSQEQLETTLF</sequence>
<name>A0ABR8F1L4_NOSLI</name>
<dbReference type="RefSeq" id="WP_190893698.1">
    <property type="nucleotide sequence ID" value="NZ_JACJTE010000036.1"/>
</dbReference>
<keyword evidence="3" id="KW-1185">Reference proteome</keyword>
<feature type="transmembrane region" description="Helical" evidence="1">
    <location>
        <begin position="80"/>
        <end position="99"/>
    </location>
</feature>
<feature type="transmembrane region" description="Helical" evidence="1">
    <location>
        <begin position="111"/>
        <end position="132"/>
    </location>
</feature>
<evidence type="ECO:0000313" key="3">
    <source>
        <dbReference type="Proteomes" id="UP000604661"/>
    </source>
</evidence>
<proteinExistence type="predicted"/>
<keyword evidence="1" id="KW-1133">Transmembrane helix</keyword>
<feature type="transmembrane region" description="Helical" evidence="1">
    <location>
        <begin position="52"/>
        <end position="73"/>
    </location>
</feature>
<dbReference type="Proteomes" id="UP000604661">
    <property type="component" value="Unassembled WGS sequence"/>
</dbReference>
<dbReference type="EMBL" id="JACJTE010000036">
    <property type="protein sequence ID" value="MBD2563806.1"/>
    <property type="molecule type" value="Genomic_DNA"/>
</dbReference>
<reference evidence="2 3" key="1">
    <citation type="journal article" date="2020" name="ISME J.">
        <title>Comparative genomics reveals insights into cyanobacterial evolution and habitat adaptation.</title>
        <authorList>
            <person name="Chen M.Y."/>
            <person name="Teng W.K."/>
            <person name="Zhao L."/>
            <person name="Hu C.X."/>
            <person name="Zhou Y.K."/>
            <person name="Han B.P."/>
            <person name="Song L.R."/>
            <person name="Shu W.S."/>
        </authorList>
    </citation>
    <scope>NUCLEOTIDE SEQUENCE [LARGE SCALE GENOMIC DNA]</scope>
    <source>
        <strain evidence="2 3">FACHB-391</strain>
    </source>
</reference>
<organism evidence="2 3">
    <name type="scientific">Nostoc linckia FACHB-391</name>
    <dbReference type="NCBI Taxonomy" id="2692906"/>
    <lineage>
        <taxon>Bacteria</taxon>
        <taxon>Bacillati</taxon>
        <taxon>Cyanobacteriota</taxon>
        <taxon>Cyanophyceae</taxon>
        <taxon>Nostocales</taxon>
        <taxon>Nostocaceae</taxon>
        <taxon>Nostoc</taxon>
    </lineage>
</organism>
<keyword evidence="1" id="KW-0472">Membrane</keyword>